<evidence type="ECO:0000313" key="1">
    <source>
        <dbReference type="EMBL" id="MFC1849534.1"/>
    </source>
</evidence>
<evidence type="ECO:0000313" key="2">
    <source>
        <dbReference type="Proteomes" id="UP001594351"/>
    </source>
</evidence>
<organism evidence="1 2">
    <name type="scientific">candidate division CSSED10-310 bacterium</name>
    <dbReference type="NCBI Taxonomy" id="2855610"/>
    <lineage>
        <taxon>Bacteria</taxon>
        <taxon>Bacteria division CSSED10-310</taxon>
    </lineage>
</organism>
<dbReference type="Pfam" id="PF13424">
    <property type="entry name" value="TPR_12"/>
    <property type="match status" value="2"/>
</dbReference>
<dbReference type="SUPFAM" id="SSF48452">
    <property type="entry name" value="TPR-like"/>
    <property type="match status" value="1"/>
</dbReference>
<keyword evidence="2" id="KW-1185">Reference proteome</keyword>
<dbReference type="SMART" id="SM00028">
    <property type="entry name" value="TPR"/>
    <property type="match status" value="4"/>
</dbReference>
<sequence length="179" mass="20277">MKVQKELAKVLYKQGRNKEATIHLEKVITEALGCGYQRERTECLSSLSCVCESMGDFAEALKIAKQALAVSQEGSYRMSEGIILGKLALIYYEEGRIAAAQKLLEQALTIAREVGDRIGETHVLANLALLLHDQDRLEESGLLYEQARERVEHRVRKEQRSASIQIKTTLIIHFPFWFS</sequence>
<accession>A0ABV6YTJ9</accession>
<dbReference type="InterPro" id="IPR019734">
    <property type="entry name" value="TPR_rpt"/>
</dbReference>
<dbReference type="InterPro" id="IPR011990">
    <property type="entry name" value="TPR-like_helical_dom_sf"/>
</dbReference>
<dbReference type="InterPro" id="IPR042772">
    <property type="entry name" value="SH3TC1/SH3TC2"/>
</dbReference>
<dbReference type="PANTHER" id="PTHR22647">
    <property type="entry name" value="SH3 DOMAIN AND TETRATRICOPEPTIDE REPEATS CONTAINING PROTEIN"/>
    <property type="match status" value="1"/>
</dbReference>
<dbReference type="PANTHER" id="PTHR22647:SF4">
    <property type="entry name" value="SH3 DOMAIN AND TETRATRICOPEPTIDE REPEAT-CONTAINING PROTEIN 1-LIKE ISOFORM X1"/>
    <property type="match status" value="1"/>
</dbReference>
<protein>
    <submittedName>
        <fullName evidence="1">Tetratricopeptide repeat protein</fullName>
    </submittedName>
</protein>
<reference evidence="1 2" key="1">
    <citation type="submission" date="2024-09" db="EMBL/GenBank/DDBJ databases">
        <title>Laminarin stimulates single cell rates of sulfate reduction while oxygen inhibits transcriptomic activity in coastal marine sediment.</title>
        <authorList>
            <person name="Lindsay M."/>
            <person name="Orcutt B."/>
            <person name="Emerson D."/>
            <person name="Stepanauskas R."/>
            <person name="D'Angelo T."/>
        </authorList>
    </citation>
    <scope>NUCLEOTIDE SEQUENCE [LARGE SCALE GENOMIC DNA]</scope>
    <source>
        <strain evidence="1">SAG AM-311-K15</strain>
    </source>
</reference>
<dbReference type="Proteomes" id="UP001594351">
    <property type="component" value="Unassembled WGS sequence"/>
</dbReference>
<dbReference type="EMBL" id="JBHPBY010000044">
    <property type="protein sequence ID" value="MFC1849534.1"/>
    <property type="molecule type" value="Genomic_DNA"/>
</dbReference>
<gene>
    <name evidence="1" type="ORF">ACFL27_04915</name>
</gene>
<proteinExistence type="predicted"/>
<comment type="caution">
    <text evidence="1">The sequence shown here is derived from an EMBL/GenBank/DDBJ whole genome shotgun (WGS) entry which is preliminary data.</text>
</comment>
<dbReference type="Gene3D" id="1.25.40.10">
    <property type="entry name" value="Tetratricopeptide repeat domain"/>
    <property type="match status" value="1"/>
</dbReference>
<name>A0ABV6YTJ9_UNCC1</name>